<sequence>MLPQLEKNMSSIIEPENLEAIICSLTCKHSRLVERPLELAWKRGVISQKISTTGGLALISESDWKFFCEEWNAQESKGIHAKIAFANNTTNKVPGSSQEVPVVDEELDQIKEEKYCQLEERAPFIITDPEICEVCIGERESSELVQKLNYSDEDICVYLVHGKEAPRSIIEPSNAPGVPNVQENITRQFDEFQSFWYHICIPVENDDMGSLWGCEGESEAL</sequence>
<proteinExistence type="predicted"/>
<evidence type="ECO:0000313" key="2">
    <source>
        <dbReference type="Proteomes" id="UP000639772"/>
    </source>
</evidence>
<dbReference type="Proteomes" id="UP000639772">
    <property type="component" value="Chromosome 12"/>
</dbReference>
<evidence type="ECO:0000313" key="1">
    <source>
        <dbReference type="EMBL" id="KAG0459753.1"/>
    </source>
</evidence>
<dbReference type="AlphaFoldDB" id="A0A835PZ47"/>
<dbReference type="OrthoDB" id="289038at2759"/>
<dbReference type="EMBL" id="JADCNM010000012">
    <property type="protein sequence ID" value="KAG0459753.1"/>
    <property type="molecule type" value="Genomic_DNA"/>
</dbReference>
<protein>
    <submittedName>
        <fullName evidence="1">Uncharacterized protein</fullName>
    </submittedName>
</protein>
<comment type="caution">
    <text evidence="1">The sequence shown here is derived from an EMBL/GenBank/DDBJ whole genome shotgun (WGS) entry which is preliminary data.</text>
</comment>
<name>A0A835PZ47_VANPL</name>
<reference evidence="1 2" key="1">
    <citation type="journal article" date="2020" name="Nat. Food">
        <title>A phased Vanilla planifolia genome enables genetic improvement of flavour and production.</title>
        <authorList>
            <person name="Hasing T."/>
            <person name="Tang H."/>
            <person name="Brym M."/>
            <person name="Khazi F."/>
            <person name="Huang T."/>
            <person name="Chambers A.H."/>
        </authorList>
    </citation>
    <scope>NUCLEOTIDE SEQUENCE [LARGE SCALE GENOMIC DNA]</scope>
    <source>
        <tissue evidence="1">Leaf</tissue>
    </source>
</reference>
<accession>A0A835PZ47</accession>
<gene>
    <name evidence="1" type="ORF">HPP92_022881</name>
</gene>
<organism evidence="1 2">
    <name type="scientific">Vanilla planifolia</name>
    <name type="common">Vanilla</name>
    <dbReference type="NCBI Taxonomy" id="51239"/>
    <lineage>
        <taxon>Eukaryota</taxon>
        <taxon>Viridiplantae</taxon>
        <taxon>Streptophyta</taxon>
        <taxon>Embryophyta</taxon>
        <taxon>Tracheophyta</taxon>
        <taxon>Spermatophyta</taxon>
        <taxon>Magnoliopsida</taxon>
        <taxon>Liliopsida</taxon>
        <taxon>Asparagales</taxon>
        <taxon>Orchidaceae</taxon>
        <taxon>Vanilloideae</taxon>
        <taxon>Vanilleae</taxon>
        <taxon>Vanilla</taxon>
    </lineage>
</organism>